<evidence type="ECO:0000313" key="4">
    <source>
        <dbReference type="EMBL" id="BBC30952.1"/>
    </source>
</evidence>
<feature type="compositionally biased region" description="Basic and acidic residues" evidence="3">
    <location>
        <begin position="86"/>
        <end position="100"/>
    </location>
</feature>
<protein>
    <submittedName>
        <fullName evidence="4">Uncharacterized protein</fullName>
    </submittedName>
</protein>
<accession>A0ABN5VCK7</accession>
<keyword evidence="5" id="KW-1185">Reference proteome</keyword>
<reference evidence="4 5" key="2">
    <citation type="journal article" date="2023" name="ChemBioChem">
        <title>Acyltransferase Domain Exchange between Two Independent Type I Polyketide Synthases in the Same Producer Strain of Macrolide Antibiotics.</title>
        <authorList>
            <person name="Kudo F."/>
            <person name="Kishikawa K."/>
            <person name="Tsuboi K."/>
            <person name="Kido T."/>
            <person name="Usui T."/>
            <person name="Hashimoto J."/>
            <person name="Shin-Ya K."/>
            <person name="Miyanaga A."/>
            <person name="Eguchi T."/>
        </authorList>
    </citation>
    <scope>NUCLEOTIDE SEQUENCE [LARGE SCALE GENOMIC DNA]</scope>
    <source>
        <strain evidence="4 5">A-8890</strain>
    </source>
</reference>
<dbReference type="SUPFAM" id="SSF51735">
    <property type="entry name" value="NAD(P)-binding Rossmann-fold domains"/>
    <property type="match status" value="1"/>
</dbReference>
<feature type="region of interest" description="Disordered" evidence="3">
    <location>
        <begin position="66"/>
        <end position="100"/>
    </location>
</feature>
<dbReference type="EMBL" id="AP018448">
    <property type="protein sequence ID" value="BBC30952.1"/>
    <property type="molecule type" value="Genomic_DNA"/>
</dbReference>
<dbReference type="PANTHER" id="PTHR43391:SF82">
    <property type="entry name" value="OXIDOREDUCTASE SADH-RELATED"/>
    <property type="match status" value="1"/>
</dbReference>
<name>A0ABN5VCK7_9ACTN</name>
<comment type="similarity">
    <text evidence="1">Belongs to the short-chain dehydrogenases/reductases (SDR) family.</text>
</comment>
<keyword evidence="2" id="KW-0560">Oxidoreductase</keyword>
<dbReference type="Proteomes" id="UP001321542">
    <property type="component" value="Chromosome"/>
</dbReference>
<proteinExistence type="inferred from homology"/>
<dbReference type="PANTHER" id="PTHR43391">
    <property type="entry name" value="RETINOL DEHYDROGENASE-RELATED"/>
    <property type="match status" value="1"/>
</dbReference>
<dbReference type="PROSITE" id="PS51257">
    <property type="entry name" value="PROKAR_LIPOPROTEIN"/>
    <property type="match status" value="1"/>
</dbReference>
<evidence type="ECO:0000256" key="2">
    <source>
        <dbReference type="ARBA" id="ARBA00023002"/>
    </source>
</evidence>
<reference evidence="4 5" key="1">
    <citation type="journal article" date="2010" name="ChemBioChem">
        <title>Cloning and characterization of the biosynthetic gene cluster of 16-membered macrolide antibiotic FD-891: involvement of a dual functional cytochrome P450 monooxygenase catalyzing epoxidation and hydroxylation.</title>
        <authorList>
            <person name="Kudo F."/>
            <person name="Motegi A."/>
            <person name="Mizoue K."/>
            <person name="Eguchi T."/>
        </authorList>
    </citation>
    <scope>NUCLEOTIDE SEQUENCE [LARGE SCALE GENOMIC DNA]</scope>
    <source>
        <strain evidence="4 5">A-8890</strain>
    </source>
</reference>
<evidence type="ECO:0000256" key="3">
    <source>
        <dbReference type="SAM" id="MobiDB-lite"/>
    </source>
</evidence>
<evidence type="ECO:0000256" key="1">
    <source>
        <dbReference type="ARBA" id="ARBA00006484"/>
    </source>
</evidence>
<dbReference type="Gene3D" id="3.40.50.720">
    <property type="entry name" value="NAD(P)-binding Rossmann-like Domain"/>
    <property type="match status" value="1"/>
</dbReference>
<evidence type="ECO:0000313" key="5">
    <source>
        <dbReference type="Proteomes" id="UP001321542"/>
    </source>
</evidence>
<gene>
    <name evidence="4" type="ORF">SGFS_022460</name>
</gene>
<dbReference type="InterPro" id="IPR002347">
    <property type="entry name" value="SDR_fam"/>
</dbReference>
<sequence>MLKANPAGAHMVNTASMAGLVAGPGTSACSASKYAVVALTEAIRAELAAEGGSVGLSVLTPAQVKSNIGENALKRPGPQGGAPRGSNDDHLPPGNRLEADEAARIILDGVRRNDLYIITHPEEFPPTSARHEHITQAYTTAAAR</sequence>
<dbReference type="Pfam" id="PF00106">
    <property type="entry name" value="adh_short"/>
    <property type="match status" value="1"/>
</dbReference>
<organism evidence="4 5">
    <name type="scientific">Streptomyces graminofaciens</name>
    <dbReference type="NCBI Taxonomy" id="68212"/>
    <lineage>
        <taxon>Bacteria</taxon>
        <taxon>Bacillati</taxon>
        <taxon>Actinomycetota</taxon>
        <taxon>Actinomycetes</taxon>
        <taxon>Kitasatosporales</taxon>
        <taxon>Streptomycetaceae</taxon>
        <taxon>Streptomyces</taxon>
    </lineage>
</organism>
<dbReference type="InterPro" id="IPR036291">
    <property type="entry name" value="NAD(P)-bd_dom_sf"/>
</dbReference>